<dbReference type="EMBL" id="JAVDSG010000001">
    <property type="protein sequence ID" value="MDR6595043.1"/>
    <property type="molecule type" value="Genomic_DNA"/>
</dbReference>
<evidence type="ECO:0008006" key="3">
    <source>
        <dbReference type="Google" id="ProtNLM"/>
    </source>
</evidence>
<sequence length="83" mass="9433">MTERDTKPIHIRAVPTEVVDTLQARASKRGMSLTSYLRDHLVDLADRPTAEEWVSSAVDRGWGVDSATLQQVVREAREEEREL</sequence>
<accession>A0ABU1PWL5</accession>
<keyword evidence="2" id="KW-1185">Reference proteome</keyword>
<dbReference type="InterPro" id="IPR013321">
    <property type="entry name" value="Arc_rbn_hlx_hlx"/>
</dbReference>
<dbReference type="Proteomes" id="UP001268819">
    <property type="component" value="Unassembled WGS sequence"/>
</dbReference>
<dbReference type="InterPro" id="IPR010985">
    <property type="entry name" value="Ribbon_hlx_hlx"/>
</dbReference>
<dbReference type="SUPFAM" id="SSF47598">
    <property type="entry name" value="Ribbon-helix-helix"/>
    <property type="match status" value="1"/>
</dbReference>
<evidence type="ECO:0000313" key="2">
    <source>
        <dbReference type="Proteomes" id="UP001268819"/>
    </source>
</evidence>
<comment type="caution">
    <text evidence="1">The sequence shown here is derived from an EMBL/GenBank/DDBJ whole genome shotgun (WGS) entry which is preliminary data.</text>
</comment>
<evidence type="ECO:0000313" key="1">
    <source>
        <dbReference type="EMBL" id="MDR6595043.1"/>
    </source>
</evidence>
<proteinExistence type="predicted"/>
<name>A0ABU1PWL5_9PSEU</name>
<dbReference type="Gene3D" id="1.10.1220.10">
    <property type="entry name" value="Met repressor-like"/>
    <property type="match status" value="1"/>
</dbReference>
<reference evidence="1 2" key="1">
    <citation type="submission" date="2023-07" db="EMBL/GenBank/DDBJ databases">
        <title>Sequencing the genomes of 1000 actinobacteria strains.</title>
        <authorList>
            <person name="Klenk H.-P."/>
        </authorList>
    </citation>
    <scope>NUCLEOTIDE SEQUENCE [LARGE SCALE GENOMIC DNA]</scope>
    <source>
        <strain evidence="1 2">DSM 43749</strain>
    </source>
</reference>
<organism evidence="1 2">
    <name type="scientific">Saccharothrix longispora</name>
    <dbReference type="NCBI Taxonomy" id="33920"/>
    <lineage>
        <taxon>Bacteria</taxon>
        <taxon>Bacillati</taxon>
        <taxon>Actinomycetota</taxon>
        <taxon>Actinomycetes</taxon>
        <taxon>Pseudonocardiales</taxon>
        <taxon>Pseudonocardiaceae</taxon>
        <taxon>Saccharothrix</taxon>
    </lineage>
</organism>
<protein>
    <recommendedName>
        <fullName evidence="3">Ribbon-helix-helix CopG family protein</fullName>
    </recommendedName>
</protein>
<gene>
    <name evidence="1" type="ORF">J2S66_003427</name>
</gene>
<dbReference type="RefSeq" id="WP_310308083.1">
    <property type="nucleotide sequence ID" value="NZ_BAAAXB010000001.1"/>
</dbReference>